<keyword evidence="2" id="KW-1185">Reference proteome</keyword>
<organism evidence="1 2">
    <name type="scientific">Puia dinghuensis</name>
    <dbReference type="NCBI Taxonomy" id="1792502"/>
    <lineage>
        <taxon>Bacteria</taxon>
        <taxon>Pseudomonadati</taxon>
        <taxon>Bacteroidota</taxon>
        <taxon>Chitinophagia</taxon>
        <taxon>Chitinophagales</taxon>
        <taxon>Chitinophagaceae</taxon>
        <taxon>Puia</taxon>
    </lineage>
</organism>
<dbReference type="Proteomes" id="UP000607559">
    <property type="component" value="Unassembled WGS sequence"/>
</dbReference>
<gene>
    <name evidence="1" type="ORF">GCM10011511_43930</name>
</gene>
<dbReference type="EMBL" id="BMJC01000005">
    <property type="protein sequence ID" value="GGB15379.1"/>
    <property type="molecule type" value="Genomic_DNA"/>
</dbReference>
<reference evidence="1" key="1">
    <citation type="journal article" date="2014" name="Int. J. Syst. Evol. Microbiol.">
        <title>Complete genome sequence of Corynebacterium casei LMG S-19264T (=DSM 44701T), isolated from a smear-ripened cheese.</title>
        <authorList>
            <consortium name="US DOE Joint Genome Institute (JGI-PGF)"/>
            <person name="Walter F."/>
            <person name="Albersmeier A."/>
            <person name="Kalinowski J."/>
            <person name="Ruckert C."/>
        </authorList>
    </citation>
    <scope>NUCLEOTIDE SEQUENCE</scope>
    <source>
        <strain evidence="1">CGMCC 1.15448</strain>
    </source>
</reference>
<proteinExistence type="predicted"/>
<protein>
    <recommendedName>
        <fullName evidence="3">PorV/PorQ family protein</fullName>
    </recommendedName>
</protein>
<dbReference type="AlphaFoldDB" id="A0A8J2UGS7"/>
<dbReference type="NCBIfam" id="NF033709">
    <property type="entry name" value="PorV_fam"/>
    <property type="match status" value="1"/>
</dbReference>
<name>A0A8J2UGS7_9BACT</name>
<accession>A0A8J2UGS7</accession>
<comment type="caution">
    <text evidence="1">The sequence shown here is derived from an EMBL/GenBank/DDBJ whole genome shotgun (WGS) entry which is preliminary data.</text>
</comment>
<evidence type="ECO:0008006" key="3">
    <source>
        <dbReference type="Google" id="ProtNLM"/>
    </source>
</evidence>
<evidence type="ECO:0000313" key="1">
    <source>
        <dbReference type="EMBL" id="GGB15379.1"/>
    </source>
</evidence>
<dbReference type="Gene3D" id="2.40.160.60">
    <property type="entry name" value="Outer membrane protein transport protein (OMPP1/FadL/TodX)"/>
    <property type="match status" value="1"/>
</dbReference>
<evidence type="ECO:0000313" key="2">
    <source>
        <dbReference type="Proteomes" id="UP000607559"/>
    </source>
</evidence>
<sequence length="393" mass="44078">MIRTVEGYEYKYLNRWLMLKRMRGSTLCSILLMIAGLLVHSSAYTQFTKYSNEFLNIGAGARGLAMASAQVASVSDATAGYWNPAALTYIRDNPQLSLMHAEYYAGVGKYDFASLALPLKDNKRTLGLTLLRFAVDDIPNTIFLVQPDGTVNFDNISTFSSADYAFILSLAQREKVWGDKQINFGVNAKIIHRQAGSFASAWGFGFDAATQITGNRWKVGIVAKDITTTFNAWSFTLDQAIREVFYETQNEIPGKSIELTAPQLLVGGSYNFRVGRKLNLLAEADLDVTFDGRRNTLISSNPVSIDPRAGLELSFRDVFFVRGGINNFQQVLDDRDTLNHKKIWIYQPSVGAGFKVGDVQIDYAFVNLANQSYPLYTHVFSLRIDLRRKEKKR</sequence>
<reference evidence="1" key="2">
    <citation type="submission" date="2020-09" db="EMBL/GenBank/DDBJ databases">
        <authorList>
            <person name="Sun Q."/>
            <person name="Zhou Y."/>
        </authorList>
    </citation>
    <scope>NUCLEOTIDE SEQUENCE</scope>
    <source>
        <strain evidence="1">CGMCC 1.15448</strain>
    </source>
</reference>